<dbReference type="Pfam" id="PF00248">
    <property type="entry name" value="Aldo_ket_red"/>
    <property type="match status" value="1"/>
</dbReference>
<dbReference type="InterPro" id="IPR023210">
    <property type="entry name" value="NADP_OxRdtase_dom"/>
</dbReference>
<keyword evidence="4" id="KW-1185">Reference proteome</keyword>
<reference evidence="3 4" key="1">
    <citation type="submission" date="2019-04" db="EMBL/GenBank/DDBJ databases">
        <authorList>
            <person name="Jiang L."/>
        </authorList>
    </citation>
    <scope>NUCLEOTIDE SEQUENCE [LARGE SCALE GENOMIC DNA]</scope>
    <source>
        <strain evidence="3 4">YIM 131853</strain>
    </source>
</reference>
<dbReference type="InterPro" id="IPR050523">
    <property type="entry name" value="AKR_Detox_Biosynth"/>
</dbReference>
<dbReference type="AlphaFoldDB" id="A0A4S4FQ28"/>
<accession>A0A4S4FQ28</accession>
<proteinExistence type="predicted"/>
<evidence type="ECO:0000256" key="1">
    <source>
        <dbReference type="ARBA" id="ARBA00023002"/>
    </source>
</evidence>
<sequence>MRRLGDSELAVFPLILGASTFGWTAGADASMAILDAYLEAGGNAIDTADSYSAGRSETVIGTWLRDRGARDRMVLSTKIAQSSENPGLSAQSIARSVDASLQRLGVDYLDLLYFHLDDRAVPLEESLTAADALVRSGKVRYLAASGFDGDRLMQARILAGQLDLPRFVAVQVPYNLLQREEFEQRLFPVVRAQQLAAVPFSSLASGFLTGKYRGRVKGERGSEAHSRATRAAQFASKRGFRVLDALEDVAEEHDRSLAAVALAWLLTKPLVTAPVVSVSRPEQLADLLTATRLNLTRHQVALLDRVSAG</sequence>
<organism evidence="3 4">
    <name type="scientific">Naasia lichenicola</name>
    <dbReference type="NCBI Taxonomy" id="2565933"/>
    <lineage>
        <taxon>Bacteria</taxon>
        <taxon>Bacillati</taxon>
        <taxon>Actinomycetota</taxon>
        <taxon>Actinomycetes</taxon>
        <taxon>Micrococcales</taxon>
        <taxon>Microbacteriaceae</taxon>
        <taxon>Naasia</taxon>
    </lineage>
</organism>
<dbReference type="PANTHER" id="PTHR43364">
    <property type="entry name" value="NADH-SPECIFIC METHYLGLYOXAL REDUCTASE-RELATED"/>
    <property type="match status" value="1"/>
</dbReference>
<evidence type="ECO:0000259" key="2">
    <source>
        <dbReference type="Pfam" id="PF00248"/>
    </source>
</evidence>
<dbReference type="GO" id="GO:0016491">
    <property type="term" value="F:oxidoreductase activity"/>
    <property type="evidence" value="ECO:0007669"/>
    <property type="project" value="UniProtKB-KW"/>
</dbReference>
<comment type="caution">
    <text evidence="3">The sequence shown here is derived from an EMBL/GenBank/DDBJ whole genome shotgun (WGS) entry which is preliminary data.</text>
</comment>
<dbReference type="FunFam" id="3.20.20.100:FF:000004">
    <property type="entry name" value="Oxidoreductase, aldo/keto reductase"/>
    <property type="match status" value="1"/>
</dbReference>
<evidence type="ECO:0000313" key="3">
    <source>
        <dbReference type="EMBL" id="THG32424.1"/>
    </source>
</evidence>
<feature type="domain" description="NADP-dependent oxidoreductase" evidence="2">
    <location>
        <begin position="13"/>
        <end position="306"/>
    </location>
</feature>
<gene>
    <name evidence="3" type="ORF">E6C64_04600</name>
</gene>
<protein>
    <submittedName>
        <fullName evidence="3">Aldo/keto reductase</fullName>
    </submittedName>
</protein>
<name>A0A4S4FQ28_9MICO</name>
<dbReference type="Gene3D" id="3.20.20.100">
    <property type="entry name" value="NADP-dependent oxidoreductase domain"/>
    <property type="match status" value="1"/>
</dbReference>
<dbReference type="InterPro" id="IPR036812">
    <property type="entry name" value="NAD(P)_OxRdtase_dom_sf"/>
</dbReference>
<dbReference type="EMBL" id="SSSM01000002">
    <property type="protein sequence ID" value="THG32424.1"/>
    <property type="molecule type" value="Genomic_DNA"/>
</dbReference>
<dbReference type="SUPFAM" id="SSF51430">
    <property type="entry name" value="NAD(P)-linked oxidoreductase"/>
    <property type="match status" value="1"/>
</dbReference>
<dbReference type="Proteomes" id="UP000309133">
    <property type="component" value="Unassembled WGS sequence"/>
</dbReference>
<dbReference type="OrthoDB" id="9768793at2"/>
<evidence type="ECO:0000313" key="4">
    <source>
        <dbReference type="Proteomes" id="UP000309133"/>
    </source>
</evidence>
<keyword evidence="1" id="KW-0560">Oxidoreductase</keyword>
<dbReference type="GO" id="GO:0005829">
    <property type="term" value="C:cytosol"/>
    <property type="evidence" value="ECO:0007669"/>
    <property type="project" value="UniProtKB-ARBA"/>
</dbReference>
<dbReference type="PANTHER" id="PTHR43364:SF6">
    <property type="entry name" value="OXIDOREDUCTASE-RELATED"/>
    <property type="match status" value="1"/>
</dbReference>